<dbReference type="InterPro" id="IPR036721">
    <property type="entry name" value="RCK_C_sf"/>
</dbReference>
<dbReference type="InterPro" id="IPR005821">
    <property type="entry name" value="Ion_trans_dom"/>
</dbReference>
<dbReference type="GO" id="GO:0016020">
    <property type="term" value="C:membrane"/>
    <property type="evidence" value="ECO:0007669"/>
    <property type="project" value="UniProtKB-SubCell"/>
</dbReference>
<dbReference type="Gene3D" id="3.30.70.1450">
    <property type="entry name" value="Regulator of K+ conductance, C-terminal domain"/>
    <property type="match status" value="1"/>
</dbReference>
<keyword evidence="3 6" id="KW-1133">Transmembrane helix</keyword>
<dbReference type="Proteomes" id="UP000593719">
    <property type="component" value="Chromosome"/>
</dbReference>
<dbReference type="AlphaFoldDB" id="A0A7M1B4R2"/>
<comment type="subcellular location">
    <subcellularLocation>
        <location evidence="1">Membrane</location>
        <topology evidence="1">Multi-pass membrane protein</topology>
    </subcellularLocation>
</comment>
<organism evidence="9 10">
    <name type="scientific">Sulfurimonas sediminis</name>
    <dbReference type="NCBI Taxonomy" id="2590020"/>
    <lineage>
        <taxon>Bacteria</taxon>
        <taxon>Pseudomonadati</taxon>
        <taxon>Campylobacterota</taxon>
        <taxon>Epsilonproteobacteria</taxon>
        <taxon>Campylobacterales</taxon>
        <taxon>Sulfurimonadaceae</taxon>
        <taxon>Sulfurimonas</taxon>
    </lineage>
</organism>
<feature type="transmembrane region" description="Helical" evidence="6">
    <location>
        <begin position="63"/>
        <end position="82"/>
    </location>
</feature>
<evidence type="ECO:0000256" key="2">
    <source>
        <dbReference type="ARBA" id="ARBA00022692"/>
    </source>
</evidence>
<dbReference type="GO" id="GO:0008324">
    <property type="term" value="F:monoatomic cation transmembrane transporter activity"/>
    <property type="evidence" value="ECO:0007669"/>
    <property type="project" value="InterPro"/>
</dbReference>
<dbReference type="PANTHER" id="PTHR43833:SF9">
    <property type="entry name" value="POTASSIUM CHANNEL PROTEIN YUGO-RELATED"/>
    <property type="match status" value="1"/>
</dbReference>
<keyword evidence="4 6" id="KW-0472">Membrane</keyword>
<dbReference type="KEGG" id="ssei:FJR45_07650"/>
<dbReference type="SUPFAM" id="SSF81324">
    <property type="entry name" value="Voltage-gated potassium channels"/>
    <property type="match status" value="1"/>
</dbReference>
<evidence type="ECO:0000313" key="10">
    <source>
        <dbReference type="Proteomes" id="UP000593719"/>
    </source>
</evidence>
<evidence type="ECO:0000256" key="1">
    <source>
        <dbReference type="ARBA" id="ARBA00004141"/>
    </source>
</evidence>
<dbReference type="InterPro" id="IPR036291">
    <property type="entry name" value="NAD(P)-bd_dom_sf"/>
</dbReference>
<dbReference type="InterPro" id="IPR050721">
    <property type="entry name" value="Trk_Ktr_HKT_K-transport"/>
</dbReference>
<dbReference type="PROSITE" id="PS51201">
    <property type="entry name" value="RCK_N"/>
    <property type="match status" value="1"/>
</dbReference>
<proteinExistence type="predicted"/>
<evidence type="ECO:0000256" key="5">
    <source>
        <dbReference type="ARBA" id="ARBA00029579"/>
    </source>
</evidence>
<gene>
    <name evidence="9" type="ORF">FJR45_07650</name>
</gene>
<dbReference type="SUPFAM" id="SSF116726">
    <property type="entry name" value="TrkA C-terminal domain-like"/>
    <property type="match status" value="1"/>
</dbReference>
<dbReference type="InterPro" id="IPR003148">
    <property type="entry name" value="RCK_N"/>
</dbReference>
<evidence type="ECO:0000256" key="4">
    <source>
        <dbReference type="ARBA" id="ARBA00023136"/>
    </source>
</evidence>
<dbReference type="Gene3D" id="1.10.287.70">
    <property type="match status" value="1"/>
</dbReference>
<dbReference type="Gene3D" id="3.40.50.720">
    <property type="entry name" value="NAD(P)-binding Rossmann-like Domain"/>
    <property type="match status" value="1"/>
</dbReference>
<keyword evidence="2 6" id="KW-0812">Transmembrane</keyword>
<name>A0A7M1B4R2_9BACT</name>
<feature type="transmembrane region" description="Helical" evidence="6">
    <location>
        <begin position="215"/>
        <end position="233"/>
    </location>
</feature>
<feature type="transmembrane region" description="Helical" evidence="6">
    <location>
        <begin position="177"/>
        <end position="200"/>
    </location>
</feature>
<feature type="domain" description="RCK N-terminal" evidence="7">
    <location>
        <begin position="284"/>
        <end position="403"/>
    </location>
</feature>
<feature type="domain" description="RCK C-terminal" evidence="8">
    <location>
        <begin position="424"/>
        <end position="511"/>
    </location>
</feature>
<dbReference type="SUPFAM" id="SSF51735">
    <property type="entry name" value="NAD(P)-binding Rossmann-fold domains"/>
    <property type="match status" value="1"/>
</dbReference>
<evidence type="ECO:0000256" key="3">
    <source>
        <dbReference type="ARBA" id="ARBA00022989"/>
    </source>
</evidence>
<sequence>MILDAAYFLNTSKKYQSFKNFFYNILENDKCKYKKYIDIFMIILIFISVGVLIREVKHHVNDYLMFFSNYVISIIFFIEYMLRLWVNSSVSEIIVKRAEHDTFLLREVNLYKAFKKILKVKLSYMASPKAIIDLLAILPFFHELRLLRIFILFRVFKLFRYAKSLQILSSVLATKKFEFFTLGIFAFVVIFISSVLIYVMEGNRADSPVDTLFEALYWAIVTISTVGYGDIVPVTSEGRFVAVIVIIAGIAVLAFTTSLFVSAFTEKLEEIKEIKTIENIAKLKKFYLICGYENVAREVARKLSKSGHNIIVLDEDTQRVENAKMDGYTTLNYNPGNKESYEKLNIDMQKQLKGVLCLRENDVDNVYAALTIRSLNKDVMILSLLNNDANRNKLEFVGINKIVYPQELVGLITKELVGKPVAFEVIHELRSEDSDVIIDEIGITKRIVENFPTVGDLNNKHYSIVLLGVYKHEKDRFYFNPLDSTLLEAGDYLLVIGYQVYIKEFEKYLHTRVHDD</sequence>
<reference evidence="9 10" key="1">
    <citation type="submission" date="2019-06" db="EMBL/GenBank/DDBJ databases">
        <title>Sulfurimonas gotlandica sp. nov., a chemoautotrophic and psychrotolerant epsilonproteobacterium isolated from a pelagic redoxcline, and an emended description of the genus Sulfurimonas.</title>
        <authorList>
            <person name="Wang S."/>
            <person name="Jiang L."/>
            <person name="Shao Z."/>
        </authorList>
    </citation>
    <scope>NUCLEOTIDE SEQUENCE [LARGE SCALE GENOMIC DNA]</scope>
    <source>
        <strain evidence="9 10">S2-6</strain>
    </source>
</reference>
<dbReference type="InterPro" id="IPR006037">
    <property type="entry name" value="RCK_C"/>
</dbReference>
<dbReference type="Pfam" id="PF00520">
    <property type="entry name" value="Ion_trans"/>
    <property type="match status" value="1"/>
</dbReference>
<evidence type="ECO:0000256" key="6">
    <source>
        <dbReference type="SAM" id="Phobius"/>
    </source>
</evidence>
<dbReference type="GO" id="GO:0005216">
    <property type="term" value="F:monoatomic ion channel activity"/>
    <property type="evidence" value="ECO:0007669"/>
    <property type="project" value="InterPro"/>
</dbReference>
<accession>A0A7M1B4R2</accession>
<feature type="transmembrane region" description="Helical" evidence="6">
    <location>
        <begin position="130"/>
        <end position="156"/>
    </location>
</feature>
<evidence type="ECO:0000259" key="8">
    <source>
        <dbReference type="PROSITE" id="PS51202"/>
    </source>
</evidence>
<protein>
    <recommendedName>
        <fullName evidence="5">BK channel</fullName>
    </recommendedName>
</protein>
<evidence type="ECO:0000313" key="9">
    <source>
        <dbReference type="EMBL" id="QOP44729.1"/>
    </source>
</evidence>
<dbReference type="PROSITE" id="PS51202">
    <property type="entry name" value="RCK_C"/>
    <property type="match status" value="1"/>
</dbReference>
<dbReference type="Pfam" id="PF02254">
    <property type="entry name" value="TrkA_N"/>
    <property type="match status" value="1"/>
</dbReference>
<dbReference type="PRINTS" id="PR00169">
    <property type="entry name" value="KCHANNEL"/>
</dbReference>
<keyword evidence="10" id="KW-1185">Reference proteome</keyword>
<dbReference type="PANTHER" id="PTHR43833">
    <property type="entry name" value="POTASSIUM CHANNEL PROTEIN 2-RELATED-RELATED"/>
    <property type="match status" value="1"/>
</dbReference>
<evidence type="ECO:0000259" key="7">
    <source>
        <dbReference type="PROSITE" id="PS51201"/>
    </source>
</evidence>
<dbReference type="GO" id="GO:0006813">
    <property type="term" value="P:potassium ion transport"/>
    <property type="evidence" value="ECO:0007669"/>
    <property type="project" value="InterPro"/>
</dbReference>
<dbReference type="EMBL" id="CP041235">
    <property type="protein sequence ID" value="QOP44729.1"/>
    <property type="molecule type" value="Genomic_DNA"/>
</dbReference>
<feature type="transmembrane region" description="Helical" evidence="6">
    <location>
        <begin position="240"/>
        <end position="264"/>
    </location>
</feature>
<feature type="transmembrane region" description="Helical" evidence="6">
    <location>
        <begin position="36"/>
        <end position="56"/>
    </location>
</feature>